<proteinExistence type="predicted"/>
<keyword evidence="3" id="KW-1185">Reference proteome</keyword>
<name>A0A834VYC9_9FABA</name>
<dbReference type="Proteomes" id="UP000634136">
    <property type="component" value="Unassembled WGS sequence"/>
</dbReference>
<reference evidence="2" key="1">
    <citation type="submission" date="2020-09" db="EMBL/GenBank/DDBJ databases">
        <title>Genome-Enabled Discovery of Anthraquinone Biosynthesis in Senna tora.</title>
        <authorList>
            <person name="Kang S.-H."/>
            <person name="Pandey R.P."/>
            <person name="Lee C.-M."/>
            <person name="Sim J.-S."/>
            <person name="Jeong J.-T."/>
            <person name="Choi B.-S."/>
            <person name="Jung M."/>
            <person name="Ginzburg D."/>
            <person name="Zhao K."/>
            <person name="Won S.Y."/>
            <person name="Oh T.-J."/>
            <person name="Yu Y."/>
            <person name="Kim N.-H."/>
            <person name="Lee O.R."/>
            <person name="Lee T.-H."/>
            <person name="Bashyal P."/>
            <person name="Kim T.-S."/>
            <person name="Lee W.-H."/>
            <person name="Kawkins C."/>
            <person name="Kim C.-K."/>
            <person name="Kim J.S."/>
            <person name="Ahn B.O."/>
            <person name="Rhee S.Y."/>
            <person name="Sohng J.K."/>
        </authorList>
    </citation>
    <scope>NUCLEOTIDE SEQUENCE</scope>
    <source>
        <tissue evidence="2">Leaf</tissue>
    </source>
</reference>
<evidence type="ECO:0000313" key="3">
    <source>
        <dbReference type="Proteomes" id="UP000634136"/>
    </source>
</evidence>
<organism evidence="2 3">
    <name type="scientific">Senna tora</name>
    <dbReference type="NCBI Taxonomy" id="362788"/>
    <lineage>
        <taxon>Eukaryota</taxon>
        <taxon>Viridiplantae</taxon>
        <taxon>Streptophyta</taxon>
        <taxon>Embryophyta</taxon>
        <taxon>Tracheophyta</taxon>
        <taxon>Spermatophyta</taxon>
        <taxon>Magnoliopsida</taxon>
        <taxon>eudicotyledons</taxon>
        <taxon>Gunneridae</taxon>
        <taxon>Pentapetalae</taxon>
        <taxon>rosids</taxon>
        <taxon>fabids</taxon>
        <taxon>Fabales</taxon>
        <taxon>Fabaceae</taxon>
        <taxon>Caesalpinioideae</taxon>
        <taxon>Cassia clade</taxon>
        <taxon>Senna</taxon>
    </lineage>
</organism>
<dbReference type="AlphaFoldDB" id="A0A834VYC9"/>
<comment type="caution">
    <text evidence="2">The sequence shown here is derived from an EMBL/GenBank/DDBJ whole genome shotgun (WGS) entry which is preliminary data.</text>
</comment>
<sequence length="71" mass="7716">MVAATEELLRLHGRTAQREEPHDEGQGDRSRIVGILTWLAGPRRPQSVINVVAVSACGESPHKAYARATTP</sequence>
<feature type="compositionally biased region" description="Basic and acidic residues" evidence="1">
    <location>
        <begin position="16"/>
        <end position="29"/>
    </location>
</feature>
<feature type="region of interest" description="Disordered" evidence="1">
    <location>
        <begin position="1"/>
        <end position="29"/>
    </location>
</feature>
<gene>
    <name evidence="2" type="ORF">G2W53_040988</name>
</gene>
<evidence type="ECO:0000313" key="2">
    <source>
        <dbReference type="EMBL" id="KAF7801877.1"/>
    </source>
</evidence>
<dbReference type="EMBL" id="JAAIUW010000013">
    <property type="protein sequence ID" value="KAF7801877.1"/>
    <property type="molecule type" value="Genomic_DNA"/>
</dbReference>
<accession>A0A834VYC9</accession>
<evidence type="ECO:0000256" key="1">
    <source>
        <dbReference type="SAM" id="MobiDB-lite"/>
    </source>
</evidence>
<protein>
    <submittedName>
        <fullName evidence="2">Uncharacterized protein</fullName>
    </submittedName>
</protein>